<name>A0ABP0G7U3_CLALP</name>
<dbReference type="EMBL" id="CAWYQH010000106">
    <property type="protein sequence ID" value="CAK8687899.1"/>
    <property type="molecule type" value="Genomic_DNA"/>
</dbReference>
<evidence type="ECO:0000313" key="3">
    <source>
        <dbReference type="Proteomes" id="UP001642483"/>
    </source>
</evidence>
<dbReference type="Proteomes" id="UP001642483">
    <property type="component" value="Unassembled WGS sequence"/>
</dbReference>
<sequence length="128" mass="14605">MDDYGESNGAKTIPPKNWLFTASIEKISTNVYEVFGREIYFSDVDVMLTDLIRKDGGDFPLYYSTASEAPYKVIIRADTLYLDQDVVWQGLKKLKILVRRLISNKKQLTLKVKGGILEQQLGQLSRLV</sequence>
<organism evidence="1 3">
    <name type="scientific">Clavelina lepadiformis</name>
    <name type="common">Light-bulb sea squirt</name>
    <name type="synonym">Ascidia lepadiformis</name>
    <dbReference type="NCBI Taxonomy" id="159417"/>
    <lineage>
        <taxon>Eukaryota</taxon>
        <taxon>Metazoa</taxon>
        <taxon>Chordata</taxon>
        <taxon>Tunicata</taxon>
        <taxon>Ascidiacea</taxon>
        <taxon>Aplousobranchia</taxon>
        <taxon>Clavelinidae</taxon>
        <taxon>Clavelina</taxon>
    </lineage>
</organism>
<evidence type="ECO:0000313" key="1">
    <source>
        <dbReference type="EMBL" id="CAK8687890.1"/>
    </source>
</evidence>
<protein>
    <submittedName>
        <fullName evidence="1">Uncharacterized protein</fullName>
    </submittedName>
</protein>
<accession>A0ABP0G7U3</accession>
<reference evidence="1 3" key="1">
    <citation type="submission" date="2024-02" db="EMBL/GenBank/DDBJ databases">
        <authorList>
            <person name="Daric V."/>
            <person name="Darras S."/>
        </authorList>
    </citation>
    <scope>NUCLEOTIDE SEQUENCE [LARGE SCALE GENOMIC DNA]</scope>
</reference>
<comment type="caution">
    <text evidence="1">The sequence shown here is derived from an EMBL/GenBank/DDBJ whole genome shotgun (WGS) entry which is preliminary data.</text>
</comment>
<keyword evidence="3" id="KW-1185">Reference proteome</keyword>
<proteinExistence type="predicted"/>
<dbReference type="EMBL" id="CAWYQH010000106">
    <property type="protein sequence ID" value="CAK8687890.1"/>
    <property type="molecule type" value="Genomic_DNA"/>
</dbReference>
<gene>
    <name evidence="1" type="ORF">CVLEPA_LOCUS19942</name>
    <name evidence="2" type="ORF">CVLEPA_LOCUS19951</name>
</gene>
<evidence type="ECO:0000313" key="2">
    <source>
        <dbReference type="EMBL" id="CAK8687899.1"/>
    </source>
</evidence>